<gene>
    <name evidence="1" type="ORF">CH371_09280</name>
</gene>
<dbReference type="Proteomes" id="UP000231912">
    <property type="component" value="Unassembled WGS sequence"/>
</dbReference>
<evidence type="ECO:0000313" key="2">
    <source>
        <dbReference type="Proteomes" id="UP000231912"/>
    </source>
</evidence>
<dbReference type="AlphaFoldDB" id="A0A2M9ZDK8"/>
<sequence length="156" mass="18534">MTDGRKLVFSDGSMEQNRIYNYFYTFEEFFQYLKGKRYLGEGMSSFADPEVVKQCPKTSLVWDPQKGITLKFKSGDSETIRETADWNDTDWTRKEDWFVWIPNQGEEISLQALDSERIHLYWKASQDILFSGILDSRRKSFRAELVQKIKNLFRSR</sequence>
<dbReference type="EMBL" id="NPDT01000002">
    <property type="protein sequence ID" value="PJZ66442.1"/>
    <property type="molecule type" value="Genomic_DNA"/>
</dbReference>
<reference evidence="1 2" key="1">
    <citation type="submission" date="2017-07" db="EMBL/GenBank/DDBJ databases">
        <title>Leptospira spp. isolated from tropical soils.</title>
        <authorList>
            <person name="Thibeaux R."/>
            <person name="Iraola G."/>
            <person name="Ferres I."/>
            <person name="Bierque E."/>
            <person name="Girault D."/>
            <person name="Soupe-Gilbert M.-E."/>
            <person name="Picardeau M."/>
            <person name="Goarant C."/>
        </authorList>
    </citation>
    <scope>NUCLEOTIDE SEQUENCE [LARGE SCALE GENOMIC DNA]</scope>
    <source>
        <strain evidence="1 2">FH2-C-A2</strain>
    </source>
</reference>
<name>A0A2M9ZDK8_9LEPT</name>
<accession>A0A2M9ZDK8</accession>
<proteinExistence type="predicted"/>
<comment type="caution">
    <text evidence="1">The sequence shown here is derived from an EMBL/GenBank/DDBJ whole genome shotgun (WGS) entry which is preliminary data.</text>
</comment>
<organism evidence="1 2">
    <name type="scientific">Leptospira wolffii</name>
    <dbReference type="NCBI Taxonomy" id="409998"/>
    <lineage>
        <taxon>Bacteria</taxon>
        <taxon>Pseudomonadati</taxon>
        <taxon>Spirochaetota</taxon>
        <taxon>Spirochaetia</taxon>
        <taxon>Leptospirales</taxon>
        <taxon>Leptospiraceae</taxon>
        <taxon>Leptospira</taxon>
    </lineage>
</organism>
<evidence type="ECO:0000313" key="1">
    <source>
        <dbReference type="EMBL" id="PJZ66442.1"/>
    </source>
</evidence>
<protein>
    <submittedName>
        <fullName evidence="1">Uncharacterized protein</fullName>
    </submittedName>
</protein>